<dbReference type="GO" id="GO:0003677">
    <property type="term" value="F:DNA binding"/>
    <property type="evidence" value="ECO:0007669"/>
    <property type="project" value="UniProtKB-KW"/>
</dbReference>
<dbReference type="InterPro" id="IPR000847">
    <property type="entry name" value="LysR_HTH_N"/>
</dbReference>
<protein>
    <submittedName>
        <fullName evidence="6">Transcriptional regulator</fullName>
    </submittedName>
</protein>
<dbReference type="FunFam" id="1.10.10.10:FF:000001">
    <property type="entry name" value="LysR family transcriptional regulator"/>
    <property type="match status" value="1"/>
</dbReference>
<evidence type="ECO:0000256" key="1">
    <source>
        <dbReference type="ARBA" id="ARBA00009437"/>
    </source>
</evidence>
<keyword evidence="4" id="KW-0804">Transcription</keyword>
<evidence type="ECO:0000313" key="6">
    <source>
        <dbReference type="EMBL" id="AEX84966.1"/>
    </source>
</evidence>
<dbReference type="InterPro" id="IPR036388">
    <property type="entry name" value="WH-like_DNA-bd_sf"/>
</dbReference>
<dbReference type="InterPro" id="IPR005119">
    <property type="entry name" value="LysR_subst-bd"/>
</dbReference>
<dbReference type="STRING" id="443254.Marpi_0525"/>
<comment type="similarity">
    <text evidence="1">Belongs to the LysR transcriptional regulatory family.</text>
</comment>
<dbReference type="Gene3D" id="1.10.10.10">
    <property type="entry name" value="Winged helix-like DNA-binding domain superfamily/Winged helix DNA-binding domain"/>
    <property type="match status" value="1"/>
</dbReference>
<dbReference type="HOGENOM" id="CLU_039613_6_2_0"/>
<dbReference type="PROSITE" id="PS50931">
    <property type="entry name" value="HTH_LYSR"/>
    <property type="match status" value="1"/>
</dbReference>
<dbReference type="AlphaFoldDB" id="H2J5A8"/>
<dbReference type="SUPFAM" id="SSF53850">
    <property type="entry name" value="Periplasmic binding protein-like II"/>
    <property type="match status" value="1"/>
</dbReference>
<dbReference type="InterPro" id="IPR036390">
    <property type="entry name" value="WH_DNA-bd_sf"/>
</dbReference>
<dbReference type="EMBL" id="CP003257">
    <property type="protein sequence ID" value="AEX84966.1"/>
    <property type="molecule type" value="Genomic_DNA"/>
</dbReference>
<sequence length="291" mass="34203">MDLLQLKYFRELAYSQHMTELSEKLHISQPSLSITISKLEEELGVKLFDRIGRRIVLNEYGKIFLKHVDTIFNELEYAREEIKEAKKACHKKVILATTGTIFLSNFIIEFLEKNKDINLKQFISNNEEAIELLEKGEIDFAITYPPLKSENIETVILFEDEIMLVIPENHRFSKNREISLYELKDEKFINLVDHYDFRKVTDEIYKKAGFTPNIVFEGELSLLEKLMKSGVGVALVPKSIVELYSDFPAKTLKLKEPKFKWTIGFSWLKNKYMVDTLKIFKDCVFKYYNIK</sequence>
<gene>
    <name evidence="6" type="ordered locus">Marpi_0525</name>
</gene>
<name>H2J5A8_MARPK</name>
<evidence type="ECO:0000313" key="7">
    <source>
        <dbReference type="Proteomes" id="UP000007161"/>
    </source>
</evidence>
<evidence type="ECO:0000256" key="4">
    <source>
        <dbReference type="ARBA" id="ARBA00023163"/>
    </source>
</evidence>
<reference evidence="7" key="2">
    <citation type="submission" date="2012-01" db="EMBL/GenBank/DDBJ databases">
        <title>Complete sequence of chromosome of Marinitoga piezophila KA3.</title>
        <authorList>
            <person name="Lucas S."/>
            <person name="Han J."/>
            <person name="Lapidus A."/>
            <person name="Cheng J.-F."/>
            <person name="Goodwin L."/>
            <person name="Pitluck S."/>
            <person name="Peters L."/>
            <person name="Mikhailova N."/>
            <person name="Teshima H."/>
            <person name="Detter J.C."/>
            <person name="Han C."/>
            <person name="Tapia R."/>
            <person name="Land M."/>
            <person name="Hauser L."/>
            <person name="Kyrpides N."/>
            <person name="Ivanova N."/>
            <person name="Pagani I."/>
            <person name="Jebbar M."/>
            <person name="Vannier P."/>
            <person name="Oger P."/>
            <person name="Cario A."/>
            <person name="Bartlett D."/>
            <person name="Noll K.M."/>
            <person name="Woyke T."/>
        </authorList>
    </citation>
    <scope>NUCLEOTIDE SEQUENCE [LARGE SCALE GENOMIC DNA]</scope>
    <source>
        <strain evidence="7">DSM 14283 / JCM 11233 / KA3</strain>
    </source>
</reference>
<proteinExistence type="inferred from homology"/>
<accession>H2J5A8</accession>
<dbReference type="Pfam" id="PF00126">
    <property type="entry name" value="HTH_1"/>
    <property type="match status" value="1"/>
</dbReference>
<dbReference type="RefSeq" id="WP_014296038.1">
    <property type="nucleotide sequence ID" value="NC_016751.1"/>
</dbReference>
<evidence type="ECO:0000256" key="3">
    <source>
        <dbReference type="ARBA" id="ARBA00023125"/>
    </source>
</evidence>
<dbReference type="PRINTS" id="PR00039">
    <property type="entry name" value="HTHLYSR"/>
</dbReference>
<keyword evidence="7" id="KW-1185">Reference proteome</keyword>
<dbReference type="PANTHER" id="PTHR30419:SF28">
    <property type="entry name" value="HTH-TYPE TRANSCRIPTIONAL REGULATOR BSDA"/>
    <property type="match status" value="1"/>
</dbReference>
<organism evidence="6 7">
    <name type="scientific">Marinitoga piezophila (strain DSM 14283 / JCM 11233 / KA3)</name>
    <dbReference type="NCBI Taxonomy" id="443254"/>
    <lineage>
        <taxon>Bacteria</taxon>
        <taxon>Thermotogati</taxon>
        <taxon>Thermotogota</taxon>
        <taxon>Thermotogae</taxon>
        <taxon>Petrotogales</taxon>
        <taxon>Petrotogaceae</taxon>
        <taxon>Marinitoga</taxon>
    </lineage>
</organism>
<evidence type="ECO:0000256" key="2">
    <source>
        <dbReference type="ARBA" id="ARBA00023015"/>
    </source>
</evidence>
<dbReference type="GO" id="GO:0003700">
    <property type="term" value="F:DNA-binding transcription factor activity"/>
    <property type="evidence" value="ECO:0007669"/>
    <property type="project" value="InterPro"/>
</dbReference>
<feature type="domain" description="HTH lysR-type" evidence="5">
    <location>
        <begin position="1"/>
        <end position="58"/>
    </location>
</feature>
<dbReference type="KEGG" id="mpz:Marpi_0525"/>
<dbReference type="Pfam" id="PF03466">
    <property type="entry name" value="LysR_substrate"/>
    <property type="match status" value="1"/>
</dbReference>
<dbReference type="GO" id="GO:0005829">
    <property type="term" value="C:cytosol"/>
    <property type="evidence" value="ECO:0007669"/>
    <property type="project" value="TreeGrafter"/>
</dbReference>
<dbReference type="InterPro" id="IPR050950">
    <property type="entry name" value="HTH-type_LysR_regulators"/>
</dbReference>
<dbReference type="eggNOG" id="COG0583">
    <property type="taxonomic scope" value="Bacteria"/>
</dbReference>
<dbReference type="CDD" id="cd05466">
    <property type="entry name" value="PBP2_LTTR_substrate"/>
    <property type="match status" value="1"/>
</dbReference>
<dbReference type="OrthoDB" id="9803714at2"/>
<reference evidence="6 7" key="1">
    <citation type="journal article" date="2012" name="J. Bacteriol.">
        <title>Complete Genome Sequence of the Thermophilic, Piezophilic, Heterotrophic Bacterium Marinitoga piezophila KA3.</title>
        <authorList>
            <person name="Lucas S."/>
            <person name="Han J."/>
            <person name="Lapidus A."/>
            <person name="Cheng J.F."/>
            <person name="Goodwin L.A."/>
            <person name="Pitluck S."/>
            <person name="Peters L."/>
            <person name="Mikhailova N."/>
            <person name="Teshima H."/>
            <person name="Detter J.C."/>
            <person name="Han C."/>
            <person name="Tapia R."/>
            <person name="Land M."/>
            <person name="Hauser L."/>
            <person name="Kyrpides N.C."/>
            <person name="Ivanova N."/>
            <person name="Pagani I."/>
            <person name="Vannier P."/>
            <person name="Oger P."/>
            <person name="Bartlett D.H."/>
            <person name="Noll K.M."/>
            <person name="Woyke T."/>
            <person name="Jebbar M."/>
        </authorList>
    </citation>
    <scope>NUCLEOTIDE SEQUENCE [LARGE SCALE GENOMIC DNA]</scope>
    <source>
        <strain evidence="7">DSM 14283 / JCM 11233 / KA3</strain>
    </source>
</reference>
<dbReference type="PANTHER" id="PTHR30419">
    <property type="entry name" value="HTH-TYPE TRANSCRIPTIONAL REGULATOR YBHD"/>
    <property type="match status" value="1"/>
</dbReference>
<dbReference type="Gene3D" id="3.40.190.290">
    <property type="match status" value="1"/>
</dbReference>
<keyword evidence="3" id="KW-0238">DNA-binding</keyword>
<keyword evidence="2" id="KW-0805">Transcription regulation</keyword>
<dbReference type="SUPFAM" id="SSF46785">
    <property type="entry name" value="Winged helix' DNA-binding domain"/>
    <property type="match status" value="1"/>
</dbReference>
<dbReference type="Proteomes" id="UP000007161">
    <property type="component" value="Chromosome"/>
</dbReference>
<evidence type="ECO:0000259" key="5">
    <source>
        <dbReference type="PROSITE" id="PS50931"/>
    </source>
</evidence>